<feature type="non-terminal residue" evidence="1">
    <location>
        <position position="1"/>
    </location>
</feature>
<gene>
    <name evidence="1" type="ORF">METZ01_LOCUS512372</name>
</gene>
<reference evidence="1" key="1">
    <citation type="submission" date="2018-05" db="EMBL/GenBank/DDBJ databases">
        <authorList>
            <person name="Lanie J.A."/>
            <person name="Ng W.-L."/>
            <person name="Kazmierczak K.M."/>
            <person name="Andrzejewski T.M."/>
            <person name="Davidsen T.M."/>
            <person name="Wayne K.J."/>
            <person name="Tettelin H."/>
            <person name="Glass J.I."/>
            <person name="Rusch D."/>
            <person name="Podicherti R."/>
            <person name="Tsui H.-C.T."/>
            <person name="Winkler M.E."/>
        </authorList>
    </citation>
    <scope>NUCLEOTIDE SEQUENCE</scope>
</reference>
<proteinExistence type="predicted"/>
<sequence>VVTEYRHNSHADVIVSRLLLTHTLDGKGERPNLKLVSLYTDQVPKNDT</sequence>
<dbReference type="EMBL" id="UINC01228274">
    <property type="protein sequence ID" value="SVE59518.1"/>
    <property type="molecule type" value="Genomic_DNA"/>
</dbReference>
<organism evidence="1">
    <name type="scientific">marine metagenome</name>
    <dbReference type="NCBI Taxonomy" id="408172"/>
    <lineage>
        <taxon>unclassified sequences</taxon>
        <taxon>metagenomes</taxon>
        <taxon>ecological metagenomes</taxon>
    </lineage>
</organism>
<protein>
    <submittedName>
        <fullName evidence="1">Uncharacterized protein</fullName>
    </submittedName>
</protein>
<name>A0A383ETY3_9ZZZZ</name>
<accession>A0A383ETY3</accession>
<dbReference type="AlphaFoldDB" id="A0A383ETY3"/>
<feature type="non-terminal residue" evidence="1">
    <location>
        <position position="48"/>
    </location>
</feature>
<evidence type="ECO:0000313" key="1">
    <source>
        <dbReference type="EMBL" id="SVE59518.1"/>
    </source>
</evidence>